<gene>
    <name evidence="3" type="ORF">EJ04DRAFT_575343</name>
</gene>
<feature type="compositionally biased region" description="Basic and acidic residues" evidence="2">
    <location>
        <begin position="815"/>
        <end position="825"/>
    </location>
</feature>
<keyword evidence="4" id="KW-1185">Reference proteome</keyword>
<reference evidence="3" key="1">
    <citation type="journal article" date="2020" name="Stud. Mycol.">
        <title>101 Dothideomycetes genomes: a test case for predicting lifestyles and emergence of pathogens.</title>
        <authorList>
            <person name="Haridas S."/>
            <person name="Albert R."/>
            <person name="Binder M."/>
            <person name="Bloem J."/>
            <person name="Labutti K."/>
            <person name="Salamov A."/>
            <person name="Andreopoulos B."/>
            <person name="Baker S."/>
            <person name="Barry K."/>
            <person name="Bills G."/>
            <person name="Bluhm B."/>
            <person name="Cannon C."/>
            <person name="Castanera R."/>
            <person name="Culley D."/>
            <person name="Daum C."/>
            <person name="Ezra D."/>
            <person name="Gonzalez J."/>
            <person name="Henrissat B."/>
            <person name="Kuo A."/>
            <person name="Liang C."/>
            <person name="Lipzen A."/>
            <person name="Lutzoni F."/>
            <person name="Magnuson J."/>
            <person name="Mondo S."/>
            <person name="Nolan M."/>
            <person name="Ohm R."/>
            <person name="Pangilinan J."/>
            <person name="Park H.-J."/>
            <person name="Ramirez L."/>
            <person name="Alfaro M."/>
            <person name="Sun H."/>
            <person name="Tritt A."/>
            <person name="Yoshinaga Y."/>
            <person name="Zwiers L.-H."/>
            <person name="Turgeon B."/>
            <person name="Goodwin S."/>
            <person name="Spatafora J."/>
            <person name="Crous P."/>
            <person name="Grigoriev I."/>
        </authorList>
    </citation>
    <scope>NUCLEOTIDE SEQUENCE</scope>
    <source>
        <strain evidence="3">CBS 125425</strain>
    </source>
</reference>
<proteinExistence type="predicted"/>
<accession>A0A9P4R4I4</accession>
<feature type="compositionally biased region" description="Basic and acidic residues" evidence="2">
    <location>
        <begin position="93"/>
        <end position="103"/>
    </location>
</feature>
<feature type="coiled-coil region" evidence="1">
    <location>
        <begin position="316"/>
        <end position="409"/>
    </location>
</feature>
<evidence type="ECO:0000313" key="3">
    <source>
        <dbReference type="EMBL" id="KAF2736564.1"/>
    </source>
</evidence>
<dbReference type="EMBL" id="ML996124">
    <property type="protein sequence ID" value="KAF2736564.1"/>
    <property type="molecule type" value="Genomic_DNA"/>
</dbReference>
<feature type="region of interest" description="Disordered" evidence="2">
    <location>
        <begin position="799"/>
        <end position="850"/>
    </location>
</feature>
<feature type="compositionally biased region" description="Low complexity" evidence="2">
    <location>
        <begin position="129"/>
        <end position="141"/>
    </location>
</feature>
<feature type="region of interest" description="Disordered" evidence="2">
    <location>
        <begin position="423"/>
        <end position="447"/>
    </location>
</feature>
<dbReference type="AlphaFoldDB" id="A0A9P4R4I4"/>
<protein>
    <submittedName>
        <fullName evidence="3">Uncharacterized protein</fullName>
    </submittedName>
</protein>
<feature type="compositionally biased region" description="Basic and acidic residues" evidence="2">
    <location>
        <begin position="237"/>
        <end position="259"/>
    </location>
</feature>
<dbReference type="OrthoDB" id="3801598at2759"/>
<organism evidence="3 4">
    <name type="scientific">Polyplosphaeria fusca</name>
    <dbReference type="NCBI Taxonomy" id="682080"/>
    <lineage>
        <taxon>Eukaryota</taxon>
        <taxon>Fungi</taxon>
        <taxon>Dikarya</taxon>
        <taxon>Ascomycota</taxon>
        <taxon>Pezizomycotina</taxon>
        <taxon>Dothideomycetes</taxon>
        <taxon>Pleosporomycetidae</taxon>
        <taxon>Pleosporales</taxon>
        <taxon>Tetraplosphaeriaceae</taxon>
        <taxon>Polyplosphaeria</taxon>
    </lineage>
</organism>
<keyword evidence="1" id="KW-0175">Coiled coil</keyword>
<feature type="compositionally biased region" description="Acidic residues" evidence="2">
    <location>
        <begin position="225"/>
        <end position="236"/>
    </location>
</feature>
<evidence type="ECO:0000313" key="4">
    <source>
        <dbReference type="Proteomes" id="UP000799444"/>
    </source>
</evidence>
<dbReference type="Proteomes" id="UP000799444">
    <property type="component" value="Unassembled WGS sequence"/>
</dbReference>
<evidence type="ECO:0000256" key="1">
    <source>
        <dbReference type="SAM" id="Coils"/>
    </source>
</evidence>
<feature type="region of interest" description="Disordered" evidence="2">
    <location>
        <begin position="87"/>
        <end position="152"/>
    </location>
</feature>
<feature type="compositionally biased region" description="Acidic residues" evidence="2">
    <location>
        <begin position="271"/>
        <end position="281"/>
    </location>
</feature>
<evidence type="ECO:0000256" key="2">
    <source>
        <dbReference type="SAM" id="MobiDB-lite"/>
    </source>
</evidence>
<feature type="region of interest" description="Disordered" evidence="2">
    <location>
        <begin position="1055"/>
        <end position="1094"/>
    </location>
</feature>
<comment type="caution">
    <text evidence="3">The sequence shown here is derived from an EMBL/GenBank/DDBJ whole genome shotgun (WGS) entry which is preliminary data.</text>
</comment>
<feature type="region of interest" description="Disordered" evidence="2">
    <location>
        <begin position="225"/>
        <end position="294"/>
    </location>
</feature>
<sequence length="1115" mass="123890">MSPQPIKSLPSLLPLLPPAHETRARIANLAHSLTHLRTSTLQRYDSLPLTSASGAERQFLLTVLDVLQEMEEFGVAGWSVWVQGCEEEEVGDEGGREDLHPDPHPSIPDLASWTASSPNIPSPLLSAEPTTTTAHHTSPSLSPTPPHIHLQTSNPYSPTLPLHGRTCVLHFPSRVSRREVLDLVQEMWAGGEDEGKGEKKDKVQVLRVRSGGGGGDDWVVLWEDDGEGEEEDEEEKGDGGKEWDGEEKRIGKAEDEGGARMRGGIGMWDVEYGDEDDDDEGLTSTTSGSGRDSEMCDASTICGCGGYGDGVLDEELRALRYDNEGLREEVEMLRRRFEGVYEKMLEYRDEVFDARDAEEELRKEVDIIASHVRKAAGRGAELEKRLDEMQRMVDQNESASYEMEQEEKTRCYSSLIPNLRGGAGSRASDPYLPPRPSTPDPRSKLSEITSPGFLFHGRRSMIILSPNLVYQFPPNTTLAQIREILAYRQNHDLEDSPVMRCVWTILEIRSSLQIQDPDVRHCPGGIAYVGIPWDPSNAQEYLLAMLGRFPEPLPHDMDPDEENWLIGLRETYRLLCGNETPELDYEETSSCASSAELDDFLGVADLINAMNNGHDSLVPEFGLALAQEASSPLSGDGVFGESAEDDAHYVEMLRRAEGMSAQGSSFYSRSEAASLDESEYESPLVKSATPDHPVSYLRTHSMLGVLQLSPAERMEFASTEAPYNFDKTKSIWYPHARMLEHLMCAQQECECRAVDVGSVRMITEIERIERDLRRTLRVDLSQLCNACWLDPSLRGGEGYDLTDQHTDGPLEDSDIERAGEKHGQTDDEQEVSSYDDVLRETEQSGEIAQRTKQDRFVRFQDQPEYIVPPDQPAHIEPQDAIKRPRHWRRECWVDPERSPSVSYADPLLVRYTPSWLPSHTQFPRATPNDDKNPSSTQHLAEVIPPSALIADDQLLERTILTPHGSWLKKRANAGHRESMTEHLCWCAEQLQTFDGTSEHDTPCSAPEQAHTLSTPAPVLATAETCVEPGVLESRDPMAKAGAVSPAPEANAEAKAVQGDAAPAMVRRERGEGRWVPPSVAGPSRPAKYQATVRSEEDEYNGMIWGGRRGGSGEGG</sequence>
<name>A0A9P4R4I4_9PLEO</name>